<name>A0AAV4CQQ3_9GAST</name>
<sequence>MCPQYLRDPRRDGVIFLLHPVTSVLQFYTGDENFPPARAVLSMESLATPGSLCVDSEYNFLPFHKVPWTITDRLRFGVRALSGLIPTKS</sequence>
<dbReference type="Proteomes" id="UP000735302">
    <property type="component" value="Unassembled WGS sequence"/>
</dbReference>
<proteinExistence type="predicted"/>
<accession>A0AAV4CQQ3</accession>
<organism evidence="1 2">
    <name type="scientific">Plakobranchus ocellatus</name>
    <dbReference type="NCBI Taxonomy" id="259542"/>
    <lineage>
        <taxon>Eukaryota</taxon>
        <taxon>Metazoa</taxon>
        <taxon>Spiralia</taxon>
        <taxon>Lophotrochozoa</taxon>
        <taxon>Mollusca</taxon>
        <taxon>Gastropoda</taxon>
        <taxon>Heterobranchia</taxon>
        <taxon>Euthyneura</taxon>
        <taxon>Panpulmonata</taxon>
        <taxon>Sacoglossa</taxon>
        <taxon>Placobranchoidea</taxon>
        <taxon>Plakobranchidae</taxon>
        <taxon>Plakobranchus</taxon>
    </lineage>
</organism>
<comment type="caution">
    <text evidence="1">The sequence shown here is derived from an EMBL/GenBank/DDBJ whole genome shotgun (WGS) entry which is preliminary data.</text>
</comment>
<gene>
    <name evidence="1" type="ORF">PoB_006068900</name>
</gene>
<dbReference type="EMBL" id="BLXT01006878">
    <property type="protein sequence ID" value="GFO34184.1"/>
    <property type="molecule type" value="Genomic_DNA"/>
</dbReference>
<reference evidence="1 2" key="1">
    <citation type="journal article" date="2021" name="Elife">
        <title>Chloroplast acquisition without the gene transfer in kleptoplastic sea slugs, Plakobranchus ocellatus.</title>
        <authorList>
            <person name="Maeda T."/>
            <person name="Takahashi S."/>
            <person name="Yoshida T."/>
            <person name="Shimamura S."/>
            <person name="Takaki Y."/>
            <person name="Nagai Y."/>
            <person name="Toyoda A."/>
            <person name="Suzuki Y."/>
            <person name="Arimoto A."/>
            <person name="Ishii H."/>
            <person name="Satoh N."/>
            <person name="Nishiyama T."/>
            <person name="Hasebe M."/>
            <person name="Maruyama T."/>
            <person name="Minagawa J."/>
            <person name="Obokata J."/>
            <person name="Shigenobu S."/>
        </authorList>
    </citation>
    <scope>NUCLEOTIDE SEQUENCE [LARGE SCALE GENOMIC DNA]</scope>
</reference>
<protein>
    <submittedName>
        <fullName evidence="1">Uncharacterized protein</fullName>
    </submittedName>
</protein>
<keyword evidence="2" id="KW-1185">Reference proteome</keyword>
<evidence type="ECO:0000313" key="1">
    <source>
        <dbReference type="EMBL" id="GFO34184.1"/>
    </source>
</evidence>
<dbReference type="AlphaFoldDB" id="A0AAV4CQQ3"/>
<evidence type="ECO:0000313" key="2">
    <source>
        <dbReference type="Proteomes" id="UP000735302"/>
    </source>
</evidence>